<protein>
    <submittedName>
        <fullName evidence="2">Uncharacterized protein</fullName>
    </submittedName>
</protein>
<keyword evidence="3" id="KW-1185">Reference proteome</keyword>
<evidence type="ECO:0000313" key="3">
    <source>
        <dbReference type="Proteomes" id="UP000598997"/>
    </source>
</evidence>
<dbReference type="RefSeq" id="WP_066765093.1">
    <property type="nucleotide sequence ID" value="NZ_BMIO01000014.1"/>
</dbReference>
<evidence type="ECO:0000313" key="2">
    <source>
        <dbReference type="EMBL" id="GGD53364.1"/>
    </source>
</evidence>
<dbReference type="EMBL" id="BMIO01000014">
    <property type="protein sequence ID" value="GGD53364.1"/>
    <property type="molecule type" value="Genomic_DNA"/>
</dbReference>
<name>A0A917DN19_9SPHN</name>
<gene>
    <name evidence="2" type="ORF">GCM10010989_29420</name>
</gene>
<keyword evidence="1" id="KW-0472">Membrane</keyword>
<dbReference type="OrthoDB" id="7433541at2"/>
<keyword evidence="1" id="KW-1133">Transmembrane helix</keyword>
<organism evidence="2 3">
    <name type="scientific">Croceicoccus pelagius</name>
    <dbReference type="NCBI Taxonomy" id="1703341"/>
    <lineage>
        <taxon>Bacteria</taxon>
        <taxon>Pseudomonadati</taxon>
        <taxon>Pseudomonadota</taxon>
        <taxon>Alphaproteobacteria</taxon>
        <taxon>Sphingomonadales</taxon>
        <taxon>Erythrobacteraceae</taxon>
        <taxon>Croceicoccus</taxon>
    </lineage>
</organism>
<dbReference type="Proteomes" id="UP000598997">
    <property type="component" value="Unassembled WGS sequence"/>
</dbReference>
<accession>A0A917DN19</accession>
<comment type="caution">
    <text evidence="2">The sequence shown here is derived from an EMBL/GenBank/DDBJ whole genome shotgun (WGS) entry which is preliminary data.</text>
</comment>
<evidence type="ECO:0000256" key="1">
    <source>
        <dbReference type="SAM" id="Phobius"/>
    </source>
</evidence>
<sequence length="74" mass="8180">MAKGKIKGPIGPIMLSLLVGIAIFMIFVVQSPELAEKFKRPEGFYENMFGKVGIALLFAFVASAVFTILRRTMK</sequence>
<proteinExistence type="predicted"/>
<feature type="transmembrane region" description="Helical" evidence="1">
    <location>
        <begin position="12"/>
        <end position="29"/>
    </location>
</feature>
<keyword evidence="1" id="KW-0812">Transmembrane</keyword>
<reference evidence="2 3" key="1">
    <citation type="journal article" date="2014" name="Int. J. Syst. Evol. Microbiol.">
        <title>Complete genome sequence of Corynebacterium casei LMG S-19264T (=DSM 44701T), isolated from a smear-ripened cheese.</title>
        <authorList>
            <consortium name="US DOE Joint Genome Institute (JGI-PGF)"/>
            <person name="Walter F."/>
            <person name="Albersmeier A."/>
            <person name="Kalinowski J."/>
            <person name="Ruckert C."/>
        </authorList>
    </citation>
    <scope>NUCLEOTIDE SEQUENCE [LARGE SCALE GENOMIC DNA]</scope>
    <source>
        <strain evidence="2 3">CGMCC 1.15358</strain>
    </source>
</reference>
<feature type="transmembrane region" description="Helical" evidence="1">
    <location>
        <begin position="49"/>
        <end position="69"/>
    </location>
</feature>
<dbReference type="AlphaFoldDB" id="A0A917DN19"/>